<dbReference type="OrthoDB" id="406505at2759"/>
<evidence type="ECO:0000313" key="4">
    <source>
        <dbReference type="EMBL" id="CDU25032.1"/>
    </source>
</evidence>
<evidence type="ECO:0000256" key="3">
    <source>
        <dbReference type="SAM" id="SignalP"/>
    </source>
</evidence>
<name>A0A127ZGE5_9BASI</name>
<gene>
    <name evidence="4" type="ORF">SPSC_04866</name>
</gene>
<dbReference type="Gene3D" id="2.40.40.10">
    <property type="entry name" value="RlpA-like domain"/>
    <property type="match status" value="1"/>
</dbReference>
<sequence length="243" mass="25862">MTHIKRFTSLLLVALALFGLLLNSVSAGLPAGGHIGTPAQQHVNAKGQHIGTPAQQHVNTKGEHIGTPAQEHVNTKGEHIGTSAKQHVAPASHHVNAPSSSSSSSSPQRFSPHMASVSKPRIASPPPASNDLQSRGRHHVKARQSLTNGKVTFYYGSQLLNPACAGAPTPDDWSMTAAISFDSPFSCGDRVRISDGQGKHVIVTVVDRCTGCTREWIDVTKGVFKHFSSLDTGVLHDLTFHKV</sequence>
<dbReference type="PANTHER" id="PTHR31836">
    <property type="match status" value="1"/>
</dbReference>
<dbReference type="InterPro" id="IPR051477">
    <property type="entry name" value="Expansin_CellWall"/>
</dbReference>
<dbReference type="AlphaFoldDB" id="A0A127ZGE5"/>
<evidence type="ECO:0000256" key="2">
    <source>
        <dbReference type="SAM" id="MobiDB-lite"/>
    </source>
</evidence>
<dbReference type="EMBL" id="LK056683">
    <property type="protein sequence ID" value="CDU25032.1"/>
    <property type="molecule type" value="Genomic_DNA"/>
</dbReference>
<dbReference type="CDD" id="cd22191">
    <property type="entry name" value="DPBB_RlpA_EXP_N-like"/>
    <property type="match status" value="1"/>
</dbReference>
<dbReference type="InterPro" id="IPR036908">
    <property type="entry name" value="RlpA-like_sf"/>
</dbReference>
<feature type="chain" id="PRO_5007281321" description="RlpA-like protein double-psi beta-barrel domain-containing protein" evidence="3">
    <location>
        <begin position="28"/>
        <end position="243"/>
    </location>
</feature>
<proteinExistence type="predicted"/>
<feature type="signal peptide" evidence="3">
    <location>
        <begin position="1"/>
        <end position="27"/>
    </location>
</feature>
<evidence type="ECO:0000256" key="1">
    <source>
        <dbReference type="ARBA" id="ARBA00022729"/>
    </source>
</evidence>
<dbReference type="SUPFAM" id="SSF50685">
    <property type="entry name" value="Barwin-like endoglucanases"/>
    <property type="match status" value="1"/>
</dbReference>
<accession>A0A127ZGE5</accession>
<feature type="region of interest" description="Disordered" evidence="2">
    <location>
        <begin position="84"/>
        <end position="143"/>
    </location>
</feature>
<dbReference type="PANTHER" id="PTHR31836:SF27">
    <property type="entry name" value="RLPA-LIKE PROTEIN DOUBLE-PSI BETA-BARREL DOMAIN-CONTAINING PROTEIN"/>
    <property type="match status" value="1"/>
</dbReference>
<evidence type="ECO:0008006" key="5">
    <source>
        <dbReference type="Google" id="ProtNLM"/>
    </source>
</evidence>
<keyword evidence="1 3" id="KW-0732">Signal</keyword>
<protein>
    <recommendedName>
        <fullName evidence="5">RlpA-like protein double-psi beta-barrel domain-containing protein</fullName>
    </recommendedName>
</protein>
<reference evidence="4" key="1">
    <citation type="submission" date="2014-06" db="EMBL/GenBank/DDBJ databases">
        <authorList>
            <person name="Ju J."/>
            <person name="Zhang J."/>
        </authorList>
    </citation>
    <scope>NUCLEOTIDE SEQUENCE</scope>
    <source>
        <strain evidence="4">SscI8</strain>
    </source>
</reference>
<organism evidence="4">
    <name type="scientific">Sporisorium scitamineum</name>
    <dbReference type="NCBI Taxonomy" id="49012"/>
    <lineage>
        <taxon>Eukaryota</taxon>
        <taxon>Fungi</taxon>
        <taxon>Dikarya</taxon>
        <taxon>Basidiomycota</taxon>
        <taxon>Ustilaginomycotina</taxon>
        <taxon>Ustilaginomycetes</taxon>
        <taxon>Ustilaginales</taxon>
        <taxon>Ustilaginaceae</taxon>
        <taxon>Sporisorium</taxon>
    </lineage>
</organism>